<reference evidence="2" key="1">
    <citation type="submission" date="2019-12" db="EMBL/GenBank/DDBJ databases">
        <title>Genome sequencing and annotation of Brassica cretica.</title>
        <authorList>
            <person name="Studholme D.J."/>
            <person name="Sarris P.F."/>
        </authorList>
    </citation>
    <scope>NUCLEOTIDE SEQUENCE</scope>
    <source>
        <strain evidence="2">PFS-001/15</strain>
        <tissue evidence="2">Leaf</tissue>
    </source>
</reference>
<organism evidence="2 3">
    <name type="scientific">Brassica cretica</name>
    <name type="common">Mustard</name>
    <dbReference type="NCBI Taxonomy" id="69181"/>
    <lineage>
        <taxon>Eukaryota</taxon>
        <taxon>Viridiplantae</taxon>
        <taxon>Streptophyta</taxon>
        <taxon>Embryophyta</taxon>
        <taxon>Tracheophyta</taxon>
        <taxon>Spermatophyta</taxon>
        <taxon>Magnoliopsida</taxon>
        <taxon>eudicotyledons</taxon>
        <taxon>Gunneridae</taxon>
        <taxon>Pentapetalae</taxon>
        <taxon>rosids</taxon>
        <taxon>malvids</taxon>
        <taxon>Brassicales</taxon>
        <taxon>Brassicaceae</taxon>
        <taxon>Brassiceae</taxon>
        <taxon>Brassica</taxon>
    </lineage>
</organism>
<proteinExistence type="predicted"/>
<name>A0A8S9IC58_BRACR</name>
<gene>
    <name evidence="2" type="ORF">F2Q68_00025105</name>
</gene>
<dbReference type="Proteomes" id="UP000712281">
    <property type="component" value="Unassembled WGS sequence"/>
</dbReference>
<evidence type="ECO:0000256" key="1">
    <source>
        <dbReference type="SAM" id="MobiDB-lite"/>
    </source>
</evidence>
<dbReference type="EMBL" id="QGKW02001911">
    <property type="protein sequence ID" value="KAF2566985.1"/>
    <property type="molecule type" value="Genomic_DNA"/>
</dbReference>
<sequence>MTSLTGAEHDGGAEHCGEETTCTRDLVLGGITAWNEQRISGPATWEEEAARGLEQARSQGTVHSGLTTRADEVGVKPLWSWRSSERFGGAGCQGRSEKTNT</sequence>
<comment type="caution">
    <text evidence="2">The sequence shown here is derived from an EMBL/GenBank/DDBJ whole genome shotgun (WGS) entry which is preliminary data.</text>
</comment>
<evidence type="ECO:0000313" key="2">
    <source>
        <dbReference type="EMBL" id="KAF2566985.1"/>
    </source>
</evidence>
<feature type="region of interest" description="Disordered" evidence="1">
    <location>
        <begin position="1"/>
        <end position="20"/>
    </location>
</feature>
<evidence type="ECO:0000313" key="3">
    <source>
        <dbReference type="Proteomes" id="UP000712281"/>
    </source>
</evidence>
<feature type="compositionally biased region" description="Basic and acidic residues" evidence="1">
    <location>
        <begin position="7"/>
        <end position="20"/>
    </location>
</feature>
<protein>
    <submittedName>
        <fullName evidence="2">Uncharacterized protein</fullName>
    </submittedName>
</protein>
<dbReference type="AlphaFoldDB" id="A0A8S9IC58"/>
<accession>A0A8S9IC58</accession>